<name>A0A177N024_9GAMM</name>
<evidence type="ECO:0000313" key="2">
    <source>
        <dbReference type="Proteomes" id="UP000077628"/>
    </source>
</evidence>
<dbReference type="Proteomes" id="UP000077628">
    <property type="component" value="Unassembled WGS sequence"/>
</dbReference>
<reference evidence="2" key="1">
    <citation type="submission" date="2016-03" db="EMBL/GenBank/DDBJ databases">
        <authorList>
            <person name="Heylen K."/>
            <person name="De Vos P."/>
            <person name="Vekeman B."/>
        </authorList>
    </citation>
    <scope>NUCLEOTIDE SEQUENCE [LARGE SCALE GENOMIC DNA]</scope>
    <source>
        <strain evidence="2">R-45383</strain>
    </source>
</reference>
<organism evidence="1 2">
    <name type="scientific">Methylomonas koyamae</name>
    <dbReference type="NCBI Taxonomy" id="702114"/>
    <lineage>
        <taxon>Bacteria</taxon>
        <taxon>Pseudomonadati</taxon>
        <taxon>Pseudomonadota</taxon>
        <taxon>Gammaproteobacteria</taxon>
        <taxon>Methylococcales</taxon>
        <taxon>Methylococcaceae</taxon>
        <taxon>Methylomonas</taxon>
    </lineage>
</organism>
<dbReference type="AlphaFoldDB" id="A0A177N024"/>
<sequence>MRFFFLLLCLANAVWFFWELHSGVFNAPTSGDSTAPPILLVSERENARRGAAISAIVDRYSQRSLASATQEVSAFFSQPHDLQITQRDPQAEDSKARENRDRSGCLRIGPFADRLEMRRWLAAKSLTAVDSYSDEFTVPGDFQVYFPPARDAEQLRINKMMLRAKGLTDFWPIPSGDLKSALSLGVFTEKSRAILYRDQLVKLGIVAAVRQRNRIRPVWYALIRQGVVDRLQDDAVTVTDADCRSHRIGE</sequence>
<dbReference type="EMBL" id="LUUK01000233">
    <property type="protein sequence ID" value="OAI11318.1"/>
    <property type="molecule type" value="Genomic_DNA"/>
</dbReference>
<gene>
    <name evidence="1" type="ORF">A1355_16195</name>
</gene>
<comment type="caution">
    <text evidence="1">The sequence shown here is derived from an EMBL/GenBank/DDBJ whole genome shotgun (WGS) entry which is preliminary data.</text>
</comment>
<dbReference type="STRING" id="702114.A1355_16195"/>
<keyword evidence="2" id="KW-1185">Reference proteome</keyword>
<evidence type="ECO:0008006" key="3">
    <source>
        <dbReference type="Google" id="ProtNLM"/>
    </source>
</evidence>
<evidence type="ECO:0000313" key="1">
    <source>
        <dbReference type="EMBL" id="OAI11318.1"/>
    </source>
</evidence>
<proteinExistence type="predicted"/>
<protein>
    <recommendedName>
        <fullName evidence="3">SPOR domain-containing protein</fullName>
    </recommendedName>
</protein>
<accession>A0A177N024</accession>